<protein>
    <recommendedName>
        <fullName evidence="1">Glycosyl transferase family 1 domain-containing protein</fullName>
    </recommendedName>
</protein>
<dbReference type="InterPro" id="IPR050194">
    <property type="entry name" value="Glycosyltransferase_grp1"/>
</dbReference>
<dbReference type="PATRIC" id="fig|55802.8.peg.2484"/>
<dbReference type="AlphaFoldDB" id="A0A0S1XEX6"/>
<reference evidence="2 3" key="1">
    <citation type="journal article" date="2016" name="Genome Announc.">
        <title>Complete genome sequence of the hyperthermophilic and piezophilic archaeon Thermococcus barophilus Ch5, capable of growth at the expense of hydrogenogenesis from carbon monoxide and formate.</title>
        <authorList>
            <person name="Oger P."/>
            <person name="Sokolova T.G."/>
            <person name="Kozhevnikova D.A."/>
            <person name="Taranov E.A."/>
            <person name="Vannier P."/>
            <person name="Lee H.S."/>
            <person name="Kwon K.K."/>
            <person name="Kang S.G."/>
            <person name="Lee J.H."/>
            <person name="Bonch-Osmolovskaya E.A."/>
            <person name="Lebedinsky A.V."/>
        </authorList>
    </citation>
    <scope>NUCLEOTIDE SEQUENCE [LARGE SCALE GENOMIC DNA]</scope>
    <source>
        <strain evidence="3">Ch5</strain>
    </source>
</reference>
<dbReference type="Gene3D" id="3.40.50.2000">
    <property type="entry name" value="Glycogen Phosphorylase B"/>
    <property type="match status" value="1"/>
</dbReference>
<dbReference type="EMBL" id="CP013050">
    <property type="protein sequence ID" value="ALM76389.1"/>
    <property type="molecule type" value="Genomic_DNA"/>
</dbReference>
<dbReference type="GO" id="GO:0016757">
    <property type="term" value="F:glycosyltransferase activity"/>
    <property type="evidence" value="ECO:0007669"/>
    <property type="project" value="InterPro"/>
</dbReference>
<name>A0A0S1XEX6_THEBA</name>
<evidence type="ECO:0000313" key="2">
    <source>
        <dbReference type="EMBL" id="ALM76389.1"/>
    </source>
</evidence>
<evidence type="ECO:0000259" key="1">
    <source>
        <dbReference type="Pfam" id="PF00534"/>
    </source>
</evidence>
<dbReference type="PANTHER" id="PTHR45947">
    <property type="entry name" value="SULFOQUINOVOSYL TRANSFERASE SQD2"/>
    <property type="match status" value="1"/>
</dbReference>
<evidence type="ECO:0000313" key="3">
    <source>
        <dbReference type="Proteomes" id="UP000066042"/>
    </source>
</evidence>
<gene>
    <name evidence="2" type="ORF">TBCH5v1_2498</name>
</gene>
<organism evidence="2 3">
    <name type="scientific">Thermococcus barophilus</name>
    <dbReference type="NCBI Taxonomy" id="55802"/>
    <lineage>
        <taxon>Archaea</taxon>
        <taxon>Methanobacteriati</taxon>
        <taxon>Methanobacteriota</taxon>
        <taxon>Thermococci</taxon>
        <taxon>Thermococcales</taxon>
        <taxon>Thermococcaceae</taxon>
        <taxon>Thermococcus</taxon>
    </lineage>
</organism>
<accession>A0A0S1XEX6</accession>
<dbReference type="PANTHER" id="PTHR45947:SF3">
    <property type="entry name" value="SULFOQUINOVOSYL TRANSFERASE SQD2"/>
    <property type="match status" value="1"/>
</dbReference>
<dbReference type="InterPro" id="IPR001296">
    <property type="entry name" value="Glyco_trans_1"/>
</dbReference>
<dbReference type="Proteomes" id="UP000066042">
    <property type="component" value="Chromosome"/>
</dbReference>
<dbReference type="GeneID" id="62345963"/>
<feature type="domain" description="Glycosyl transferase family 1" evidence="1">
    <location>
        <begin position="7"/>
        <end position="163"/>
    </location>
</feature>
<dbReference type="RefSeq" id="WP_200956738.1">
    <property type="nucleotide sequence ID" value="NZ_CP013050.1"/>
</dbReference>
<proteinExistence type="predicted"/>
<dbReference type="STRING" id="55802.TBCH5v1_2498"/>
<dbReference type="Pfam" id="PF00534">
    <property type="entry name" value="Glycos_transf_1"/>
    <property type="match status" value="1"/>
</dbReference>
<dbReference type="SUPFAM" id="SSF53756">
    <property type="entry name" value="UDP-Glycosyltransferase/glycogen phosphorylase"/>
    <property type="match status" value="1"/>
</dbReference>
<sequence length="192" mass="22024">MFRPLRVPKDNFVLSVGSCTPSKGFDFIIRSLSRINSKIRPKLIIVSNTIDKDWKIYLEQLATKLNVKLEIKTLIRDYELVHLYNRAKLVVYAPYLEPFGLVPLEAMACGTPVVAVREGGVRESIIDNKTGILVDRDEEEFAEAIVELLLDDEKREKMGQNGIDTVHSFWTLEHAGERLLNHLIRAIKRYTE</sequence>